<reference evidence="2 3" key="1">
    <citation type="submission" date="2016-10" db="EMBL/GenBank/DDBJ databases">
        <authorList>
            <person name="de Groot N.N."/>
        </authorList>
    </citation>
    <scope>NUCLEOTIDE SEQUENCE [LARGE SCALE GENOMIC DNA]</scope>
    <source>
        <strain evidence="2 3">CGMCC 4.5681</strain>
    </source>
</reference>
<dbReference type="STRING" id="683260.SAMN05421874_11970"/>
<organism evidence="2 3">
    <name type="scientific">Nonomuraea maritima</name>
    <dbReference type="NCBI Taxonomy" id="683260"/>
    <lineage>
        <taxon>Bacteria</taxon>
        <taxon>Bacillati</taxon>
        <taxon>Actinomycetota</taxon>
        <taxon>Actinomycetes</taxon>
        <taxon>Streptosporangiales</taxon>
        <taxon>Streptosporangiaceae</taxon>
        <taxon>Nonomuraea</taxon>
    </lineage>
</organism>
<sequence>MTQFLFDPWLLGITMLAVLLLVAWAAALLPVLGGEPAGAPLSYARRAAVRRRRGPDAAGRPRPRAP</sequence>
<keyword evidence="3" id="KW-1185">Reference proteome</keyword>
<dbReference type="RefSeq" id="WP_090770067.1">
    <property type="nucleotide sequence ID" value="NZ_FNFB01000019.1"/>
</dbReference>
<proteinExistence type="predicted"/>
<accession>A0A1G9J1S6</accession>
<gene>
    <name evidence="2" type="ORF">SAMN05421874_11970</name>
</gene>
<evidence type="ECO:0000313" key="3">
    <source>
        <dbReference type="Proteomes" id="UP000198683"/>
    </source>
</evidence>
<evidence type="ECO:0000256" key="1">
    <source>
        <dbReference type="SAM" id="MobiDB-lite"/>
    </source>
</evidence>
<protein>
    <submittedName>
        <fullName evidence="2">Uncharacterized protein</fullName>
    </submittedName>
</protein>
<dbReference type="AlphaFoldDB" id="A0A1G9J1S6"/>
<dbReference type="Proteomes" id="UP000198683">
    <property type="component" value="Unassembled WGS sequence"/>
</dbReference>
<name>A0A1G9J1S6_9ACTN</name>
<dbReference type="EMBL" id="FNFB01000019">
    <property type="protein sequence ID" value="SDL31261.1"/>
    <property type="molecule type" value="Genomic_DNA"/>
</dbReference>
<evidence type="ECO:0000313" key="2">
    <source>
        <dbReference type="EMBL" id="SDL31261.1"/>
    </source>
</evidence>
<feature type="region of interest" description="Disordered" evidence="1">
    <location>
        <begin position="47"/>
        <end position="66"/>
    </location>
</feature>